<dbReference type="Proteomes" id="UP000228945">
    <property type="component" value="Chromosome"/>
</dbReference>
<keyword evidence="2" id="KW-0472">Membrane</keyword>
<keyword evidence="4" id="KW-1185">Reference proteome</keyword>
<dbReference type="KEGG" id="cmb:CSW64_18990"/>
<feature type="compositionally biased region" description="Basic and acidic residues" evidence="1">
    <location>
        <begin position="68"/>
        <end position="86"/>
    </location>
</feature>
<dbReference type="PROSITE" id="PS51257">
    <property type="entry name" value="PROKAR_LIPOPROTEIN"/>
    <property type="match status" value="1"/>
</dbReference>
<organism evidence="3 4">
    <name type="scientific">Caulobacter mirabilis</name>
    <dbReference type="NCBI Taxonomy" id="69666"/>
    <lineage>
        <taxon>Bacteria</taxon>
        <taxon>Pseudomonadati</taxon>
        <taxon>Pseudomonadota</taxon>
        <taxon>Alphaproteobacteria</taxon>
        <taxon>Caulobacterales</taxon>
        <taxon>Caulobacteraceae</taxon>
        <taxon>Caulobacter</taxon>
    </lineage>
</organism>
<evidence type="ECO:0000256" key="1">
    <source>
        <dbReference type="SAM" id="MobiDB-lite"/>
    </source>
</evidence>
<feature type="region of interest" description="Disordered" evidence="1">
    <location>
        <begin position="66"/>
        <end position="120"/>
    </location>
</feature>
<proteinExistence type="predicted"/>
<evidence type="ECO:0000313" key="4">
    <source>
        <dbReference type="Proteomes" id="UP000228945"/>
    </source>
</evidence>
<keyword evidence="2" id="KW-0812">Transmembrane</keyword>
<reference evidence="3 4" key="1">
    <citation type="submission" date="2017-10" db="EMBL/GenBank/DDBJ databases">
        <title>Genome sequence of Caulobacter mirabilis FWC38.</title>
        <authorList>
            <person name="Fiebig A."/>
            <person name="Crosson S."/>
        </authorList>
    </citation>
    <scope>NUCLEOTIDE SEQUENCE [LARGE SCALE GENOMIC DNA]</scope>
    <source>
        <strain evidence="3 4">FWC 38</strain>
    </source>
</reference>
<dbReference type="RefSeq" id="WP_099623572.1">
    <property type="nucleotide sequence ID" value="NZ_CP024201.1"/>
</dbReference>
<gene>
    <name evidence="3" type="ORF">CSW64_18990</name>
</gene>
<keyword evidence="2" id="KW-1133">Transmembrane helix</keyword>
<name>A0A2D2B259_9CAUL</name>
<evidence type="ECO:0000256" key="2">
    <source>
        <dbReference type="SAM" id="Phobius"/>
    </source>
</evidence>
<dbReference type="EMBL" id="CP024201">
    <property type="protein sequence ID" value="ATQ44324.1"/>
    <property type="molecule type" value="Genomic_DNA"/>
</dbReference>
<evidence type="ECO:0000313" key="3">
    <source>
        <dbReference type="EMBL" id="ATQ44324.1"/>
    </source>
</evidence>
<protein>
    <submittedName>
        <fullName evidence="3">Uncharacterized protein</fullName>
    </submittedName>
</protein>
<accession>A0A2D2B259</accession>
<dbReference type="OrthoDB" id="7205744at2"/>
<sequence>MNRTIDRLKIVFLIIFAVACAALWAYQLLYVLPAKNCEAQKMWWDAGRRICAQPLYIPDITRRPAGMSRKEWSEKQAARQVEREAEGYPSPNGPEKTEAPAAPAQPAPAPAPAGKAPAAK</sequence>
<feature type="transmembrane region" description="Helical" evidence="2">
    <location>
        <begin position="12"/>
        <end position="32"/>
    </location>
</feature>
<dbReference type="AlphaFoldDB" id="A0A2D2B259"/>